<reference evidence="1" key="1">
    <citation type="journal article" date="2021" name="Proc. Natl. Acad. Sci. U.S.A.">
        <title>A Catalog of Tens of Thousands of Viruses from Human Metagenomes Reveals Hidden Associations with Chronic Diseases.</title>
        <authorList>
            <person name="Tisza M.J."/>
            <person name="Buck C.B."/>
        </authorList>
    </citation>
    <scope>NUCLEOTIDE SEQUENCE</scope>
    <source>
        <strain evidence="1">CtaDn21</strain>
    </source>
</reference>
<evidence type="ECO:0000313" key="1">
    <source>
        <dbReference type="EMBL" id="DAF98274.1"/>
    </source>
</evidence>
<protein>
    <submittedName>
        <fullName evidence="1">Uncharacterized protein</fullName>
    </submittedName>
</protein>
<proteinExistence type="predicted"/>
<accession>A0A8S5UV57</accession>
<dbReference type="EMBL" id="BK016144">
    <property type="protein sequence ID" value="DAF98274.1"/>
    <property type="molecule type" value="Genomic_DNA"/>
</dbReference>
<sequence>MVIFDRKAEFTPVNFGERATEMERQHCWIEALYYQHLSSKFNSSACMQHADELLQRFTSLS</sequence>
<name>A0A8S5UV57_9CAUD</name>
<organism evidence="1">
    <name type="scientific">Siphoviridae sp. ctaDn21</name>
    <dbReference type="NCBI Taxonomy" id="2825563"/>
    <lineage>
        <taxon>Viruses</taxon>
        <taxon>Duplodnaviria</taxon>
        <taxon>Heunggongvirae</taxon>
        <taxon>Uroviricota</taxon>
        <taxon>Caudoviricetes</taxon>
    </lineage>
</organism>